<organism evidence="3 4">
    <name type="scientific">Actinospica acidiphila</name>
    <dbReference type="NCBI Taxonomy" id="304899"/>
    <lineage>
        <taxon>Bacteria</taxon>
        <taxon>Bacillati</taxon>
        <taxon>Actinomycetota</taxon>
        <taxon>Actinomycetes</taxon>
        <taxon>Catenulisporales</taxon>
        <taxon>Actinospicaceae</taxon>
        <taxon>Actinospica</taxon>
    </lineage>
</organism>
<feature type="chain" id="PRO_5040944860" evidence="2">
    <location>
        <begin position="28"/>
        <end position="407"/>
    </location>
</feature>
<feature type="signal peptide" evidence="2">
    <location>
        <begin position="1"/>
        <end position="27"/>
    </location>
</feature>
<dbReference type="RefSeq" id="WP_163086653.1">
    <property type="nucleotide sequence ID" value="NZ_JAAGNA010000196.1"/>
</dbReference>
<dbReference type="PANTHER" id="PTHR46580:SF4">
    <property type="entry name" value="ATP_GTP-BINDING PROTEIN"/>
    <property type="match status" value="1"/>
</dbReference>
<dbReference type="Pfam" id="PF13517">
    <property type="entry name" value="FG-GAP_3"/>
    <property type="match status" value="2"/>
</dbReference>
<dbReference type="Proteomes" id="UP000471745">
    <property type="component" value="Unassembled WGS sequence"/>
</dbReference>
<evidence type="ECO:0000256" key="1">
    <source>
        <dbReference type="ARBA" id="ARBA00022729"/>
    </source>
</evidence>
<evidence type="ECO:0000256" key="2">
    <source>
        <dbReference type="SAM" id="SignalP"/>
    </source>
</evidence>
<evidence type="ECO:0000313" key="3">
    <source>
        <dbReference type="EMBL" id="NEC48090.1"/>
    </source>
</evidence>
<dbReference type="InterPro" id="IPR013517">
    <property type="entry name" value="FG-GAP"/>
</dbReference>
<dbReference type="AlphaFoldDB" id="A0A9X5CGP9"/>
<dbReference type="EMBL" id="JAAGNA010000196">
    <property type="protein sequence ID" value="NEC48090.1"/>
    <property type="molecule type" value="Genomic_DNA"/>
</dbReference>
<accession>A0A9X5CGP9</accession>
<dbReference type="Gene3D" id="2.115.10.10">
    <property type="entry name" value="Tachylectin 2"/>
    <property type="match status" value="1"/>
</dbReference>
<dbReference type="InterPro" id="IPR028994">
    <property type="entry name" value="Integrin_alpha_N"/>
</dbReference>
<reference evidence="3 4" key="1">
    <citation type="submission" date="2020-01" db="EMBL/GenBank/DDBJ databases">
        <title>Insect and environment-associated Actinomycetes.</title>
        <authorList>
            <person name="Currrie C."/>
            <person name="Chevrette M."/>
            <person name="Carlson C."/>
            <person name="Stubbendieck R."/>
            <person name="Wendt-Pienkowski E."/>
        </authorList>
    </citation>
    <scope>NUCLEOTIDE SEQUENCE [LARGE SCALE GENOMIC DNA]</scope>
    <source>
        <strain evidence="3 4">SID8189</strain>
    </source>
</reference>
<comment type="caution">
    <text evidence="3">The sequence shown here is derived from an EMBL/GenBank/DDBJ whole genome shotgun (WGS) entry which is preliminary data.</text>
</comment>
<keyword evidence="4" id="KW-1185">Reference proteome</keyword>
<gene>
    <name evidence="3" type="ORF">G3I18_05775</name>
</gene>
<name>A0A9X5CGP9_9ACTN</name>
<proteinExistence type="predicted"/>
<keyword evidence="1 2" id="KW-0732">Signal</keyword>
<dbReference type="PANTHER" id="PTHR46580">
    <property type="entry name" value="SENSOR KINASE-RELATED"/>
    <property type="match status" value="1"/>
</dbReference>
<protein>
    <submittedName>
        <fullName evidence="3">ATP/GTP-binding protein</fullName>
    </submittedName>
</protein>
<dbReference type="Pfam" id="PF03995">
    <property type="entry name" value="Inhibitor_I36"/>
    <property type="match status" value="1"/>
</dbReference>
<dbReference type="SUPFAM" id="SSF69318">
    <property type="entry name" value="Integrin alpha N-terminal domain"/>
    <property type="match status" value="1"/>
</dbReference>
<evidence type="ECO:0000313" key="4">
    <source>
        <dbReference type="Proteomes" id="UP000471745"/>
    </source>
</evidence>
<sequence length="407" mass="43585">MRKRFNRGVAALVGLTMAGTGLTVATAAPAAASSYDCPSGYFCGWSGESTKGSMYKTRKNVADLGSWDNKIRSFVNRTTTIACLYDLKNYGPGSSYWPQEPDEPGESRTSPTATISSIKFVRTERECGQPAYPSWYSEPSPMAAGFGDMNGDRRADVITRDLAGRLWFTPGNDTGRLIGSGGWNAMNTLTRHGDFTGDRREDLIAREKATGKLWLYPGTGTGSLGARKLLGASGWNSMNHITAYGDLTGDGRSDLIAVQKSTGALWLYPGASGSKLGARKLIGSGGWNGMNALAGMGDVTGDGRPDLYAREKATGKLWLYPGTSTARLGARKLVGSGGWNAMEHLISVGDFSGDGRPDLAAVTNEKYRIDGFEGHLGWLVTYRGRAGGTLYGGQRTHGEWWGLSDFC</sequence>